<dbReference type="AlphaFoldDB" id="T1L637"/>
<dbReference type="Proteomes" id="UP000015104">
    <property type="component" value="Unassembled WGS sequence"/>
</dbReference>
<proteinExistence type="predicted"/>
<dbReference type="EMBL" id="CAEY01001610">
    <property type="status" value="NOT_ANNOTATED_CDS"/>
    <property type="molecule type" value="Genomic_DNA"/>
</dbReference>
<dbReference type="EnsemblMetazoa" id="tetur60g00040.1">
    <property type="protein sequence ID" value="tetur60g00040.1"/>
    <property type="gene ID" value="tetur60g00040"/>
</dbReference>
<dbReference type="HOGENOM" id="CLU_886605_0_0_1"/>
<evidence type="ECO:0000313" key="1">
    <source>
        <dbReference type="EnsemblMetazoa" id="tetur60g00040.1"/>
    </source>
</evidence>
<protein>
    <submittedName>
        <fullName evidence="1">Uncharacterized protein</fullName>
    </submittedName>
</protein>
<reference evidence="2" key="1">
    <citation type="submission" date="2011-08" db="EMBL/GenBank/DDBJ databases">
        <authorList>
            <person name="Rombauts S."/>
        </authorList>
    </citation>
    <scope>NUCLEOTIDE SEQUENCE</scope>
    <source>
        <strain evidence="2">London</strain>
    </source>
</reference>
<sequence>MSWFSYTFYSEKDIYLRLTFVQKIRRVDIRIHDYGYATKDGVSLTASELRFVNSYIMNYFDGRPADLYYRVSISKQPDGRFLITKKGKDDAIAGVAISADFWKPVSPMVRGLIYLIQGKDLPINQLIDLWLMSRKYNKDEMLGDFLSLDGISGETTPNLDNCYLLALNMCTSTDIVSRKVDLATLTHFKEIMCSLRSICAYFDTQGYYINGNYHPVEVSMFGKGQIIHLNLEKTCSCEFSKEEVHSIMRNDHGLKPRKRGINDDKMENIIKFFYKSFRSFPADMVGVISKESEMILKSLKIPTIWKTPMLSSCP</sequence>
<accession>T1L637</accession>
<keyword evidence="2" id="KW-1185">Reference proteome</keyword>
<reference evidence="1" key="2">
    <citation type="submission" date="2015-06" db="UniProtKB">
        <authorList>
            <consortium name="EnsemblMetazoa"/>
        </authorList>
    </citation>
    <scope>IDENTIFICATION</scope>
</reference>
<evidence type="ECO:0000313" key="2">
    <source>
        <dbReference type="Proteomes" id="UP000015104"/>
    </source>
</evidence>
<organism evidence="1 2">
    <name type="scientific">Tetranychus urticae</name>
    <name type="common">Two-spotted spider mite</name>
    <dbReference type="NCBI Taxonomy" id="32264"/>
    <lineage>
        <taxon>Eukaryota</taxon>
        <taxon>Metazoa</taxon>
        <taxon>Ecdysozoa</taxon>
        <taxon>Arthropoda</taxon>
        <taxon>Chelicerata</taxon>
        <taxon>Arachnida</taxon>
        <taxon>Acari</taxon>
        <taxon>Acariformes</taxon>
        <taxon>Trombidiformes</taxon>
        <taxon>Prostigmata</taxon>
        <taxon>Eleutherengona</taxon>
        <taxon>Raphignathae</taxon>
        <taxon>Tetranychoidea</taxon>
        <taxon>Tetranychidae</taxon>
        <taxon>Tetranychus</taxon>
    </lineage>
</organism>
<name>T1L637_TETUR</name>